<feature type="non-terminal residue" evidence="7">
    <location>
        <position position="120"/>
    </location>
</feature>
<dbReference type="InterPro" id="IPR002109">
    <property type="entry name" value="Glutaredoxin"/>
</dbReference>
<dbReference type="Pfam" id="PF00462">
    <property type="entry name" value="Glutaredoxin"/>
    <property type="match status" value="1"/>
</dbReference>
<dbReference type="PANTHER" id="PTHR10293:SF16">
    <property type="entry name" value="GLUTAREDOXIN-RELATED PROTEIN 5, MITOCHONDRIAL"/>
    <property type="match status" value="1"/>
</dbReference>
<dbReference type="InterPro" id="IPR004480">
    <property type="entry name" value="Monothiol_GRX-rel"/>
</dbReference>
<gene>
    <name evidence="7" type="primary">AKT3_2</name>
    <name evidence="7" type="ORF">Ciccas_012559</name>
</gene>
<dbReference type="GO" id="GO:0046872">
    <property type="term" value="F:metal ion binding"/>
    <property type="evidence" value="ECO:0007669"/>
    <property type="project" value="UniProtKB-KW"/>
</dbReference>
<dbReference type="GO" id="GO:0005739">
    <property type="term" value="C:mitochondrion"/>
    <property type="evidence" value="ECO:0007669"/>
    <property type="project" value="UniProtKB-ARBA"/>
</dbReference>
<comment type="caution">
    <text evidence="7">The sequence shown here is derived from an EMBL/GenBank/DDBJ whole genome shotgun (WGS) entry which is preliminary data.</text>
</comment>
<evidence type="ECO:0000259" key="6">
    <source>
        <dbReference type="Pfam" id="PF00462"/>
    </source>
</evidence>
<keyword evidence="7" id="KW-0418">Kinase</keyword>
<keyword evidence="4" id="KW-0411">Iron-sulfur</keyword>
<keyword evidence="8" id="KW-1185">Reference proteome</keyword>
<keyword evidence="3" id="KW-0408">Iron</keyword>
<accession>A0ABD2PNR8</accession>
<name>A0ABD2PNR8_9PLAT</name>
<sequence>MRLLVGGVRACSTVPEDSKYVADKVNSAKVVLFMKGEPHDPRCGFSNAVCRILEMHGVLETQQVKTDKPLFNSFDVLSDERLRSAAKVFADWPTFPQLYMDGEFAGGCDVLLENHKNGEF</sequence>
<dbReference type="GO" id="GO:0051537">
    <property type="term" value="F:2 iron, 2 sulfur cluster binding"/>
    <property type="evidence" value="ECO:0007669"/>
    <property type="project" value="UniProtKB-KW"/>
</dbReference>
<organism evidence="7 8">
    <name type="scientific">Cichlidogyrus casuarinus</name>
    <dbReference type="NCBI Taxonomy" id="1844966"/>
    <lineage>
        <taxon>Eukaryota</taxon>
        <taxon>Metazoa</taxon>
        <taxon>Spiralia</taxon>
        <taxon>Lophotrochozoa</taxon>
        <taxon>Platyhelminthes</taxon>
        <taxon>Monogenea</taxon>
        <taxon>Monopisthocotylea</taxon>
        <taxon>Dactylogyridea</taxon>
        <taxon>Ancyrocephalidae</taxon>
        <taxon>Cichlidogyrus</taxon>
    </lineage>
</organism>
<keyword evidence="1" id="KW-0001">2Fe-2S</keyword>
<keyword evidence="2" id="KW-0479">Metal-binding</keyword>
<dbReference type="EMBL" id="JBJKFK010004546">
    <property type="protein sequence ID" value="KAL3308904.1"/>
    <property type="molecule type" value="Genomic_DNA"/>
</dbReference>
<dbReference type="CDD" id="cd03028">
    <property type="entry name" value="GRX_PICOT_like"/>
    <property type="match status" value="1"/>
</dbReference>
<dbReference type="PANTHER" id="PTHR10293">
    <property type="entry name" value="GLUTAREDOXIN FAMILY MEMBER"/>
    <property type="match status" value="1"/>
</dbReference>
<evidence type="ECO:0000313" key="7">
    <source>
        <dbReference type="EMBL" id="KAL3308904.1"/>
    </source>
</evidence>
<keyword evidence="7" id="KW-0808">Transferase</keyword>
<reference evidence="7 8" key="1">
    <citation type="submission" date="2024-11" db="EMBL/GenBank/DDBJ databases">
        <title>Adaptive evolution of stress response genes in parasites aligns with host niche diversity.</title>
        <authorList>
            <person name="Hahn C."/>
            <person name="Resl P."/>
        </authorList>
    </citation>
    <scope>NUCLEOTIDE SEQUENCE [LARGE SCALE GENOMIC DNA]</scope>
    <source>
        <strain evidence="7">EGGRZ-B1_66</strain>
        <tissue evidence="7">Body</tissue>
    </source>
</reference>
<evidence type="ECO:0000256" key="2">
    <source>
        <dbReference type="ARBA" id="ARBA00022723"/>
    </source>
</evidence>
<feature type="domain" description="Glutaredoxin" evidence="6">
    <location>
        <begin position="30"/>
        <end position="104"/>
    </location>
</feature>
<evidence type="ECO:0000313" key="8">
    <source>
        <dbReference type="Proteomes" id="UP001626550"/>
    </source>
</evidence>
<dbReference type="Proteomes" id="UP001626550">
    <property type="component" value="Unassembled WGS sequence"/>
</dbReference>
<protein>
    <submittedName>
        <fullName evidence="7">RAC-gamma serine/threonine-protein kinase</fullName>
    </submittedName>
</protein>
<dbReference type="Gene3D" id="3.40.30.10">
    <property type="entry name" value="Glutaredoxin"/>
    <property type="match status" value="1"/>
</dbReference>
<evidence type="ECO:0000256" key="1">
    <source>
        <dbReference type="ARBA" id="ARBA00022714"/>
    </source>
</evidence>
<proteinExistence type="predicted"/>
<dbReference type="AlphaFoldDB" id="A0ABD2PNR8"/>
<keyword evidence="5" id="KW-0676">Redox-active center</keyword>
<dbReference type="InterPro" id="IPR036249">
    <property type="entry name" value="Thioredoxin-like_sf"/>
</dbReference>
<evidence type="ECO:0000256" key="4">
    <source>
        <dbReference type="ARBA" id="ARBA00023014"/>
    </source>
</evidence>
<dbReference type="SUPFAM" id="SSF52833">
    <property type="entry name" value="Thioredoxin-like"/>
    <property type="match status" value="1"/>
</dbReference>
<evidence type="ECO:0000256" key="3">
    <source>
        <dbReference type="ARBA" id="ARBA00023004"/>
    </source>
</evidence>
<dbReference type="InterPro" id="IPR033658">
    <property type="entry name" value="GRX_PICOT-like"/>
</dbReference>
<dbReference type="GO" id="GO:0016301">
    <property type="term" value="F:kinase activity"/>
    <property type="evidence" value="ECO:0007669"/>
    <property type="project" value="UniProtKB-KW"/>
</dbReference>
<dbReference type="PROSITE" id="PS51354">
    <property type="entry name" value="GLUTAREDOXIN_2"/>
    <property type="match status" value="1"/>
</dbReference>
<evidence type="ECO:0000256" key="5">
    <source>
        <dbReference type="ARBA" id="ARBA00023284"/>
    </source>
</evidence>